<keyword evidence="4 6" id="KW-0418">Kinase</keyword>
<evidence type="ECO:0000259" key="7">
    <source>
        <dbReference type="Pfam" id="PF00294"/>
    </source>
</evidence>
<comment type="similarity">
    <text evidence="1 6">Belongs to the carbohydrate kinase PfkB family.</text>
</comment>
<dbReference type="PANTHER" id="PTHR43085:SF1">
    <property type="entry name" value="PSEUDOURIDINE KINASE-RELATED"/>
    <property type="match status" value="1"/>
</dbReference>
<reference evidence="8 9" key="2">
    <citation type="journal article" date="2016" name="J. Biotechnol.">
        <title>Complete genome sequence of Arthrobacter alpinus ERGS4:06, a yellow pigmented bacterium tolerant to cold and radiations isolated from Sikkim Himalaya.</title>
        <authorList>
            <person name="Kumar R."/>
            <person name="Singh D."/>
            <person name="Swarnkar M.K."/>
            <person name="Singh A.K."/>
            <person name="Kumar S."/>
        </authorList>
    </citation>
    <scope>NUCLEOTIDE SEQUENCE [LARGE SCALE GENOMIC DNA]</scope>
    <source>
        <strain evidence="8 9">ERGS4:06</strain>
    </source>
</reference>
<keyword evidence="3" id="KW-0547">Nucleotide-binding</keyword>
<evidence type="ECO:0000256" key="6">
    <source>
        <dbReference type="RuleBase" id="RU003704"/>
    </source>
</evidence>
<protein>
    <submittedName>
        <fullName evidence="8">Ribokinase</fullName>
    </submittedName>
</protein>
<organism evidence="8 9">
    <name type="scientific">Arthrobacter alpinus</name>
    <dbReference type="NCBI Taxonomy" id="656366"/>
    <lineage>
        <taxon>Bacteria</taxon>
        <taxon>Bacillati</taxon>
        <taxon>Actinomycetota</taxon>
        <taxon>Actinomycetes</taxon>
        <taxon>Micrococcales</taxon>
        <taxon>Micrococcaceae</taxon>
        <taxon>Arthrobacter</taxon>
    </lineage>
</organism>
<dbReference type="EMBL" id="CP013200">
    <property type="protein sequence ID" value="ALO68134.1"/>
    <property type="molecule type" value="Genomic_DNA"/>
</dbReference>
<dbReference type="OrthoDB" id="9795789at2"/>
<dbReference type="Gene3D" id="3.40.1190.20">
    <property type="match status" value="1"/>
</dbReference>
<keyword evidence="2 6" id="KW-0808">Transferase</keyword>
<sequence>MNPSAAASDAFDVIVVGEALVDVVHANGVVSEHPGGSPANVAFGLARLGMSTGFLTAIGNDARGTAIHAHLTGASVTLLPGSRSKDTTSTATATLADDGSATYAFDLTWDLGSAALAYQSRLLHTGSIASFLAPGAAAVTAILQTCAGTTTVTYDPNIRADLLGSHHEALSIFEELVPLTNVVKLSDEDAAWLYPRKTPEEAGQHILALGADLAAVTLGAKGSLLMTPDSGVIVPAVRSVVADTIGAGDSYMAALIFGLLTNSADDWTPSVLESLGRTATKAASITVGRPGANPPSLTELQVGLTEL</sequence>
<reference evidence="9" key="1">
    <citation type="submission" date="2015-11" db="EMBL/GenBank/DDBJ databases">
        <authorList>
            <person name="Kumar R."/>
            <person name="Singh D."/>
            <person name="Swarnkar M.K."/>
            <person name="Singh A.K."/>
            <person name="Kumar S."/>
        </authorList>
    </citation>
    <scope>NUCLEOTIDE SEQUENCE [LARGE SCALE GENOMIC DNA]</scope>
    <source>
        <strain evidence="9">ERGS4:06</strain>
    </source>
</reference>
<feature type="domain" description="Carbohydrate kinase PfkB" evidence="7">
    <location>
        <begin position="16"/>
        <end position="296"/>
    </location>
</feature>
<evidence type="ECO:0000256" key="1">
    <source>
        <dbReference type="ARBA" id="ARBA00010688"/>
    </source>
</evidence>
<dbReference type="GO" id="GO:0005524">
    <property type="term" value="F:ATP binding"/>
    <property type="evidence" value="ECO:0007669"/>
    <property type="project" value="UniProtKB-KW"/>
</dbReference>
<dbReference type="Pfam" id="PF00294">
    <property type="entry name" value="PfkB"/>
    <property type="match status" value="1"/>
</dbReference>
<accession>A0A0S2M3F2</accession>
<dbReference type="SUPFAM" id="SSF53613">
    <property type="entry name" value="Ribokinase-like"/>
    <property type="match status" value="1"/>
</dbReference>
<dbReference type="InterPro" id="IPR029056">
    <property type="entry name" value="Ribokinase-like"/>
</dbReference>
<name>A0A0S2M3F2_9MICC</name>
<evidence type="ECO:0000313" key="9">
    <source>
        <dbReference type="Proteomes" id="UP000059574"/>
    </source>
</evidence>
<evidence type="ECO:0000256" key="3">
    <source>
        <dbReference type="ARBA" id="ARBA00022741"/>
    </source>
</evidence>
<dbReference type="PRINTS" id="PR00990">
    <property type="entry name" value="RIBOKINASE"/>
</dbReference>
<dbReference type="PROSITE" id="PS00583">
    <property type="entry name" value="PFKB_KINASES_1"/>
    <property type="match status" value="1"/>
</dbReference>
<dbReference type="GO" id="GO:0008865">
    <property type="term" value="F:fructokinase activity"/>
    <property type="evidence" value="ECO:0007669"/>
    <property type="project" value="UniProtKB-ARBA"/>
</dbReference>
<dbReference type="InterPro" id="IPR002173">
    <property type="entry name" value="Carboh/pur_kinase_PfkB_CS"/>
</dbReference>
<evidence type="ECO:0000256" key="4">
    <source>
        <dbReference type="ARBA" id="ARBA00022777"/>
    </source>
</evidence>
<dbReference type="InterPro" id="IPR011611">
    <property type="entry name" value="PfkB_dom"/>
</dbReference>
<keyword evidence="5" id="KW-0067">ATP-binding</keyword>
<dbReference type="PROSITE" id="PS00584">
    <property type="entry name" value="PFKB_KINASES_2"/>
    <property type="match status" value="1"/>
</dbReference>
<dbReference type="GO" id="GO:0006000">
    <property type="term" value="P:fructose metabolic process"/>
    <property type="evidence" value="ECO:0007669"/>
    <property type="project" value="UniProtKB-ARBA"/>
</dbReference>
<dbReference type="RefSeq" id="WP_062292376.1">
    <property type="nucleotide sequence ID" value="NZ_CP013200.1"/>
</dbReference>
<evidence type="ECO:0000256" key="2">
    <source>
        <dbReference type="ARBA" id="ARBA00022679"/>
    </source>
</evidence>
<gene>
    <name evidence="8" type="ORF">AS189_18590</name>
</gene>
<dbReference type="Proteomes" id="UP000059574">
    <property type="component" value="Chromosome"/>
</dbReference>
<dbReference type="CDD" id="cd01167">
    <property type="entry name" value="bac_FRK"/>
    <property type="match status" value="1"/>
</dbReference>
<evidence type="ECO:0000256" key="5">
    <source>
        <dbReference type="ARBA" id="ARBA00022840"/>
    </source>
</evidence>
<dbReference type="InterPro" id="IPR002139">
    <property type="entry name" value="Ribo/fructo_kinase"/>
</dbReference>
<evidence type="ECO:0000313" key="8">
    <source>
        <dbReference type="EMBL" id="ALO68134.1"/>
    </source>
</evidence>
<dbReference type="PANTHER" id="PTHR43085">
    <property type="entry name" value="HEXOKINASE FAMILY MEMBER"/>
    <property type="match status" value="1"/>
</dbReference>
<dbReference type="InterPro" id="IPR050306">
    <property type="entry name" value="PfkB_Carbo_kinase"/>
</dbReference>
<proteinExistence type="inferred from homology"/>
<dbReference type="AlphaFoldDB" id="A0A0S2M3F2"/>